<evidence type="ECO:0000313" key="2">
    <source>
        <dbReference type="Proteomes" id="UP000253094"/>
    </source>
</evidence>
<dbReference type="Proteomes" id="UP000253094">
    <property type="component" value="Unassembled WGS sequence"/>
</dbReference>
<reference evidence="1 2" key="1">
    <citation type="submission" date="2018-06" db="EMBL/GenBank/DDBJ databases">
        <title>Sphaerisporangium craniellae sp. nov., isolated from a marine sponge in the South China Sea.</title>
        <authorList>
            <person name="Li L."/>
        </authorList>
    </citation>
    <scope>NUCLEOTIDE SEQUENCE [LARGE SCALE GENOMIC DNA]</scope>
    <source>
        <strain evidence="1 2">CCTCC AA 208026</strain>
    </source>
</reference>
<protein>
    <submittedName>
        <fullName evidence="1">Uncharacterized protein</fullName>
    </submittedName>
</protein>
<proteinExistence type="predicted"/>
<accession>A0A367FNW8</accession>
<name>A0A367FNW8_9ACTN</name>
<dbReference type="AlphaFoldDB" id="A0A367FNW8"/>
<gene>
    <name evidence="1" type="ORF">DQ384_05160</name>
</gene>
<sequence length="69" mass="6950">MRKLSGGCTTGRALFCAAGSSWTGQAAVASHAPEDVEGRTVILTADQQARALRVLAGLCRACAAEAGST</sequence>
<dbReference type="EMBL" id="QOIL01000003">
    <property type="protein sequence ID" value="RCG31934.1"/>
    <property type="molecule type" value="Genomic_DNA"/>
</dbReference>
<comment type="caution">
    <text evidence="1">The sequence shown here is derived from an EMBL/GenBank/DDBJ whole genome shotgun (WGS) entry which is preliminary data.</text>
</comment>
<evidence type="ECO:0000313" key="1">
    <source>
        <dbReference type="EMBL" id="RCG31934.1"/>
    </source>
</evidence>
<organism evidence="1 2">
    <name type="scientific">Sphaerisporangium album</name>
    <dbReference type="NCBI Taxonomy" id="509200"/>
    <lineage>
        <taxon>Bacteria</taxon>
        <taxon>Bacillati</taxon>
        <taxon>Actinomycetota</taxon>
        <taxon>Actinomycetes</taxon>
        <taxon>Streptosporangiales</taxon>
        <taxon>Streptosporangiaceae</taxon>
        <taxon>Sphaerisporangium</taxon>
    </lineage>
</organism>
<keyword evidence="2" id="KW-1185">Reference proteome</keyword>